<dbReference type="KEGG" id="cps:CPS_0008"/>
<dbReference type="STRING" id="167879.CPS_0008"/>
<dbReference type="EMBL" id="CP000083">
    <property type="protein sequence ID" value="AAZ24170.1"/>
    <property type="molecule type" value="Genomic_DNA"/>
</dbReference>
<dbReference type="RefSeq" id="WP_011040898.1">
    <property type="nucleotide sequence ID" value="NC_003910.7"/>
</dbReference>
<dbReference type="AlphaFoldDB" id="Q48AS0"/>
<evidence type="ECO:0000313" key="2">
    <source>
        <dbReference type="Proteomes" id="UP000000547"/>
    </source>
</evidence>
<dbReference type="Gene3D" id="6.10.280.50">
    <property type="match status" value="1"/>
</dbReference>
<dbReference type="InterPro" id="IPR038444">
    <property type="entry name" value="DUF465_sf"/>
</dbReference>
<dbReference type="HOGENOM" id="CLU_165482_0_1_6"/>
<evidence type="ECO:0000313" key="1">
    <source>
        <dbReference type="EMBL" id="AAZ24170.1"/>
    </source>
</evidence>
<dbReference type="Pfam" id="PF04325">
    <property type="entry name" value="DUF465"/>
    <property type="match status" value="1"/>
</dbReference>
<protein>
    <recommendedName>
        <fullName evidence="3">GTP-binding protein</fullName>
    </recommendedName>
</protein>
<accession>Q48AS0</accession>
<dbReference type="InterPro" id="IPR007420">
    <property type="entry name" value="DUF465"/>
</dbReference>
<dbReference type="eggNOG" id="COG2841">
    <property type="taxonomic scope" value="Bacteria"/>
</dbReference>
<proteinExistence type="predicted"/>
<sequence length="83" mass="10064">MTLEKHDLHHEFPEFTDEIHHLKLNDNHFARLFTEYHEIDHEVNRIEQGVENTSDEYLEGKKKQRLKLKDKLFVMLKKVQIPA</sequence>
<name>Q48AS0_COLP3</name>
<reference evidence="1" key="1">
    <citation type="journal article" date="2005" name="Proc. Natl. Acad. Sci. U.S.A.">
        <title>The psychrophilic lifestyle as revealed by the genome sequence of Colwellia psychrerythraea 34H through genomic and proteomic analyses.</title>
        <authorList>
            <person name="Methe B.A."/>
            <person name="Nelson K.E."/>
            <person name="Deming J.W."/>
            <person name="Momen B."/>
            <person name="Melamud E."/>
            <person name="Zhang X."/>
            <person name="Moult J."/>
            <person name="Madupu R."/>
            <person name="Nelson W.C."/>
            <person name="Dodson R.J."/>
            <person name="Brinkac L.M."/>
            <person name="Daugherty S.C."/>
            <person name="Durkin A.S."/>
            <person name="DeBoy R.T."/>
            <person name="Kolonay J.F."/>
            <person name="Sullivan S.A."/>
            <person name="Zhou L."/>
            <person name="Davidsen T.M."/>
            <person name="Wu M."/>
            <person name="Huston A.L."/>
            <person name="Lewis M."/>
            <person name="Weaver B."/>
            <person name="Weidman J.F."/>
            <person name="Khouri H."/>
            <person name="Utterback T.R."/>
            <person name="Feldblyum T.V."/>
            <person name="Fraser C.M."/>
        </authorList>
    </citation>
    <scope>NUCLEOTIDE SEQUENCE [LARGE SCALE GENOMIC DNA]</scope>
    <source>
        <strain evidence="1">34H</strain>
    </source>
</reference>
<evidence type="ECO:0008006" key="3">
    <source>
        <dbReference type="Google" id="ProtNLM"/>
    </source>
</evidence>
<gene>
    <name evidence="1" type="ordered locus">CPS_0008</name>
</gene>
<organism evidence="1 2">
    <name type="scientific">Colwellia psychrerythraea (strain 34H / ATCC BAA-681)</name>
    <name type="common">Vibrio psychroerythus</name>
    <dbReference type="NCBI Taxonomy" id="167879"/>
    <lineage>
        <taxon>Bacteria</taxon>
        <taxon>Pseudomonadati</taxon>
        <taxon>Pseudomonadota</taxon>
        <taxon>Gammaproteobacteria</taxon>
        <taxon>Alteromonadales</taxon>
        <taxon>Colwelliaceae</taxon>
        <taxon>Colwellia</taxon>
    </lineage>
</organism>
<dbReference type="Proteomes" id="UP000000547">
    <property type="component" value="Chromosome"/>
</dbReference>